<protein>
    <submittedName>
        <fullName evidence="2">Uncharacterized protein</fullName>
    </submittedName>
</protein>
<comment type="caution">
    <text evidence="2">The sequence shown here is derived from an EMBL/GenBank/DDBJ whole genome shotgun (WGS) entry which is preliminary data.</text>
</comment>
<dbReference type="EMBL" id="JBHTLK010000443">
    <property type="protein sequence ID" value="MFD1152598.1"/>
    <property type="molecule type" value="Genomic_DNA"/>
</dbReference>
<evidence type="ECO:0000256" key="1">
    <source>
        <dbReference type="SAM" id="MobiDB-lite"/>
    </source>
</evidence>
<sequence>MSRTNTAHKSAVEPAARAAFESTHPGRSWETAPAYLRDRFRLVERQRTGVADDE</sequence>
<keyword evidence="3" id="KW-1185">Reference proteome</keyword>
<name>A0ABW3R6E3_9PSEU</name>
<reference evidence="3" key="1">
    <citation type="journal article" date="2019" name="Int. J. Syst. Evol. Microbiol.">
        <title>The Global Catalogue of Microorganisms (GCM) 10K type strain sequencing project: providing services to taxonomists for standard genome sequencing and annotation.</title>
        <authorList>
            <consortium name="The Broad Institute Genomics Platform"/>
            <consortium name="The Broad Institute Genome Sequencing Center for Infectious Disease"/>
            <person name="Wu L."/>
            <person name="Ma J."/>
        </authorList>
    </citation>
    <scope>NUCLEOTIDE SEQUENCE [LARGE SCALE GENOMIC DNA]</scope>
    <source>
        <strain evidence="3">CCUG 60214</strain>
    </source>
</reference>
<accession>A0ABW3R6E3</accession>
<evidence type="ECO:0000313" key="3">
    <source>
        <dbReference type="Proteomes" id="UP001597168"/>
    </source>
</evidence>
<proteinExistence type="predicted"/>
<gene>
    <name evidence="2" type="ORF">ACFQ3T_36140</name>
</gene>
<feature type="region of interest" description="Disordered" evidence="1">
    <location>
        <begin position="1"/>
        <end position="29"/>
    </location>
</feature>
<dbReference type="RefSeq" id="WP_380730597.1">
    <property type="nucleotide sequence ID" value="NZ_JBHTLK010000443.1"/>
</dbReference>
<organism evidence="2 3">
    <name type="scientific">Saccharothrix hoggarensis</name>
    <dbReference type="NCBI Taxonomy" id="913853"/>
    <lineage>
        <taxon>Bacteria</taxon>
        <taxon>Bacillati</taxon>
        <taxon>Actinomycetota</taxon>
        <taxon>Actinomycetes</taxon>
        <taxon>Pseudonocardiales</taxon>
        <taxon>Pseudonocardiaceae</taxon>
        <taxon>Saccharothrix</taxon>
    </lineage>
</organism>
<dbReference type="Proteomes" id="UP001597168">
    <property type="component" value="Unassembled WGS sequence"/>
</dbReference>
<evidence type="ECO:0000313" key="2">
    <source>
        <dbReference type="EMBL" id="MFD1152598.1"/>
    </source>
</evidence>